<evidence type="ECO:0000313" key="5">
    <source>
        <dbReference type="EMBL" id="SEG37969.1"/>
    </source>
</evidence>
<dbReference type="Gene3D" id="1.10.10.10">
    <property type="entry name" value="Winged helix-like DNA-binding domain superfamily/Winged helix DNA-binding domain"/>
    <property type="match status" value="1"/>
</dbReference>
<dbReference type="Pfam" id="PF01638">
    <property type="entry name" value="HxlR"/>
    <property type="match status" value="1"/>
</dbReference>
<dbReference type="InterPro" id="IPR002577">
    <property type="entry name" value="HTH_HxlR"/>
</dbReference>
<feature type="domain" description="HTH hxlR-type" evidence="4">
    <location>
        <begin position="60"/>
        <end position="157"/>
    </location>
</feature>
<dbReference type="PANTHER" id="PTHR33204">
    <property type="entry name" value="TRANSCRIPTIONAL REGULATOR, MARR FAMILY"/>
    <property type="match status" value="1"/>
</dbReference>
<reference evidence="6" key="1">
    <citation type="submission" date="2016-10" db="EMBL/GenBank/DDBJ databases">
        <authorList>
            <person name="Varghese N."/>
            <person name="Submissions S."/>
        </authorList>
    </citation>
    <scope>NUCLEOTIDE SEQUENCE [LARGE SCALE GENOMIC DNA]</scope>
    <source>
        <strain evidence="6">DSM 22361</strain>
    </source>
</reference>
<evidence type="ECO:0000259" key="4">
    <source>
        <dbReference type="PROSITE" id="PS51118"/>
    </source>
</evidence>
<gene>
    <name evidence="5" type="ORF">SAMN05421877_107105</name>
</gene>
<keyword evidence="2 5" id="KW-0238">DNA-binding</keyword>
<proteinExistence type="predicted"/>
<sequence>MQWVCLLLVSIVFHFMPTQIYWLPLGITRTHKIVGTQIGQHMRKESSTNFLNEKDLTEHCGMFFTLKVIGGRWKVSILAALLDEEELRYAEIKNRLPGITERMLIKQLKELQDDEILTRIELSKKPLKVAYRLTNLGESLRSVMEHMLQWGKENKPR</sequence>
<name>A0A1H5ZNH4_9SPHI</name>
<dbReference type="InterPro" id="IPR036390">
    <property type="entry name" value="WH_DNA-bd_sf"/>
</dbReference>
<keyword evidence="6" id="KW-1185">Reference proteome</keyword>
<dbReference type="PANTHER" id="PTHR33204:SF29">
    <property type="entry name" value="TRANSCRIPTIONAL REGULATOR"/>
    <property type="match status" value="1"/>
</dbReference>
<organism evidence="5 6">
    <name type="scientific">Sphingobacterium lactis</name>
    <dbReference type="NCBI Taxonomy" id="797291"/>
    <lineage>
        <taxon>Bacteria</taxon>
        <taxon>Pseudomonadati</taxon>
        <taxon>Bacteroidota</taxon>
        <taxon>Sphingobacteriia</taxon>
        <taxon>Sphingobacteriales</taxon>
        <taxon>Sphingobacteriaceae</taxon>
        <taxon>Sphingobacterium</taxon>
    </lineage>
</organism>
<evidence type="ECO:0000256" key="2">
    <source>
        <dbReference type="ARBA" id="ARBA00023125"/>
    </source>
</evidence>
<dbReference type="GO" id="GO:0003677">
    <property type="term" value="F:DNA binding"/>
    <property type="evidence" value="ECO:0007669"/>
    <property type="project" value="UniProtKB-KW"/>
</dbReference>
<evidence type="ECO:0000256" key="1">
    <source>
        <dbReference type="ARBA" id="ARBA00023015"/>
    </source>
</evidence>
<dbReference type="PROSITE" id="PS51118">
    <property type="entry name" value="HTH_HXLR"/>
    <property type="match status" value="1"/>
</dbReference>
<dbReference type="EMBL" id="FNUT01000007">
    <property type="protein sequence ID" value="SEG37969.1"/>
    <property type="molecule type" value="Genomic_DNA"/>
</dbReference>
<dbReference type="InterPro" id="IPR036388">
    <property type="entry name" value="WH-like_DNA-bd_sf"/>
</dbReference>
<keyword evidence="1" id="KW-0805">Transcription regulation</keyword>
<dbReference type="AlphaFoldDB" id="A0A1H5ZNH4"/>
<dbReference type="Proteomes" id="UP000236731">
    <property type="component" value="Unassembled WGS sequence"/>
</dbReference>
<evidence type="ECO:0000313" key="6">
    <source>
        <dbReference type="Proteomes" id="UP000236731"/>
    </source>
</evidence>
<dbReference type="SUPFAM" id="SSF46785">
    <property type="entry name" value="Winged helix' DNA-binding domain"/>
    <property type="match status" value="1"/>
</dbReference>
<accession>A0A1H5ZNH4</accession>
<protein>
    <submittedName>
        <fullName evidence="5">DNA-binding transcriptional regulator, HxlR family</fullName>
    </submittedName>
</protein>
<keyword evidence="3" id="KW-0804">Transcription</keyword>
<evidence type="ECO:0000256" key="3">
    <source>
        <dbReference type="ARBA" id="ARBA00023163"/>
    </source>
</evidence>